<evidence type="ECO:0000313" key="1">
    <source>
        <dbReference type="EMBL" id="MBW8688257.1"/>
    </source>
</evidence>
<dbReference type="InterPro" id="IPR010634">
    <property type="entry name" value="DUF1223"/>
</dbReference>
<proteinExistence type="predicted"/>
<gene>
    <name evidence="1" type="ORF">K1Y79_28235</name>
</gene>
<dbReference type="InterPro" id="IPR036249">
    <property type="entry name" value="Thioredoxin-like_sf"/>
</dbReference>
<accession>A0ABS7GKJ7</accession>
<dbReference type="EMBL" id="JAICCF010000007">
    <property type="protein sequence ID" value="MBW8688257.1"/>
    <property type="molecule type" value="Genomic_DNA"/>
</dbReference>
<dbReference type="RefSeq" id="WP_220253586.1">
    <property type="nucleotide sequence ID" value="NZ_JAICCF010000007.1"/>
</dbReference>
<evidence type="ECO:0000313" key="2">
    <source>
        <dbReference type="Proteomes" id="UP000812961"/>
    </source>
</evidence>
<dbReference type="PANTHER" id="PTHR36057">
    <property type="match status" value="1"/>
</dbReference>
<organism evidence="1 2">
    <name type="scientific">Chitinophaga rhizophila</name>
    <dbReference type="NCBI Taxonomy" id="2866212"/>
    <lineage>
        <taxon>Bacteria</taxon>
        <taxon>Pseudomonadati</taxon>
        <taxon>Bacteroidota</taxon>
        <taxon>Chitinophagia</taxon>
        <taxon>Chitinophagales</taxon>
        <taxon>Chitinophagaceae</taxon>
        <taxon>Chitinophaga</taxon>
    </lineage>
</organism>
<dbReference type="SUPFAM" id="SSF52833">
    <property type="entry name" value="Thioredoxin-like"/>
    <property type="match status" value="1"/>
</dbReference>
<sequence length="107" mass="11942">MELFTSEGCSGCPQADELIGRIEKESENRRLYVMAYHVDYWDGQGWKDRFSDHAFSLRQQMYAAGMGLSGVYTPQLIINGTSQYIGSDEHAVVGEIACALKRNVTGD</sequence>
<comment type="caution">
    <text evidence="1">The sequence shown here is derived from an EMBL/GenBank/DDBJ whole genome shotgun (WGS) entry which is preliminary data.</text>
</comment>
<dbReference type="PANTHER" id="PTHR36057:SF1">
    <property type="entry name" value="LIPOPROTEIN LIPID ATTACHMENT SITE-LIKE PROTEIN, PUTATIVE (DUF1223)-RELATED"/>
    <property type="match status" value="1"/>
</dbReference>
<reference evidence="1 2" key="1">
    <citation type="submission" date="2021-08" db="EMBL/GenBank/DDBJ databases">
        <title>The genome sequence of Chitinophaga sp. B61.</title>
        <authorList>
            <person name="Zhang X."/>
        </authorList>
    </citation>
    <scope>NUCLEOTIDE SEQUENCE [LARGE SCALE GENOMIC DNA]</scope>
    <source>
        <strain evidence="1 2">B61</strain>
    </source>
</reference>
<keyword evidence="2" id="KW-1185">Reference proteome</keyword>
<dbReference type="Pfam" id="PF06764">
    <property type="entry name" value="DUF1223"/>
    <property type="match status" value="1"/>
</dbReference>
<name>A0ABS7GKJ7_9BACT</name>
<protein>
    <submittedName>
        <fullName evidence="1">DUF1223 domain-containing protein</fullName>
    </submittedName>
</protein>
<dbReference type="Proteomes" id="UP000812961">
    <property type="component" value="Unassembled WGS sequence"/>
</dbReference>